<dbReference type="OrthoDB" id="9782828at2"/>
<keyword evidence="1 2" id="KW-0456">Lyase</keyword>
<dbReference type="InterPro" id="IPR013785">
    <property type="entry name" value="Aldolase_TIM"/>
</dbReference>
<reference evidence="5 6" key="1">
    <citation type="submission" date="2018-03" db="EMBL/GenBank/DDBJ databases">
        <authorList>
            <person name="Keele B.F."/>
        </authorList>
    </citation>
    <scope>NUCLEOTIDE SEQUENCE [LARGE SCALE GENOMIC DNA]</scope>
    <source>
        <strain evidence="5 6">CECT 8504</strain>
    </source>
</reference>
<evidence type="ECO:0000313" key="6">
    <source>
        <dbReference type="Proteomes" id="UP000244912"/>
    </source>
</evidence>
<name>A0A2R8C0B8_9RHOB</name>
<sequence>MNDKTLSLYVPAVTPFADDLSLDLGRLVAHARAVLDAGAHGLAPFGSTSEANSLTLSERMAGLEALIDGGIGADRIIPGTGCCALGDTIELTRHASDLGCKGALMLPPFFYKGVPDEGVYDAYARVIEAVGRNDTRIYLYHIPQMTGVPITLPLIDRLLASFGPVIAGLKDSSGKWENTEAVIRAFPQIDVYSASEAMIPQNAATGGAGCISASANVNPAGIRRLIDALGTEAEATAHRQVAAVRKLFESLPLIPAIKAAVAVQHDDGAFARVRPPLRQIRPDHDAAIAEAVALAAQASG</sequence>
<dbReference type="SUPFAM" id="SSF51569">
    <property type="entry name" value="Aldolase"/>
    <property type="match status" value="1"/>
</dbReference>
<feature type="binding site" evidence="4">
    <location>
        <position position="211"/>
    </location>
    <ligand>
        <name>pyruvate</name>
        <dbReference type="ChEBI" id="CHEBI:15361"/>
    </ligand>
</feature>
<evidence type="ECO:0000256" key="3">
    <source>
        <dbReference type="PIRSR" id="PIRSR001365-1"/>
    </source>
</evidence>
<organism evidence="5 6">
    <name type="scientific">Palleronia abyssalis</name>
    <dbReference type="NCBI Taxonomy" id="1501240"/>
    <lineage>
        <taxon>Bacteria</taxon>
        <taxon>Pseudomonadati</taxon>
        <taxon>Pseudomonadota</taxon>
        <taxon>Alphaproteobacteria</taxon>
        <taxon>Rhodobacterales</taxon>
        <taxon>Roseobacteraceae</taxon>
        <taxon>Palleronia</taxon>
    </lineage>
</organism>
<dbReference type="CDD" id="cd00408">
    <property type="entry name" value="DHDPS-like"/>
    <property type="match status" value="1"/>
</dbReference>
<dbReference type="PANTHER" id="PTHR12128">
    <property type="entry name" value="DIHYDRODIPICOLINATE SYNTHASE"/>
    <property type="match status" value="1"/>
</dbReference>
<dbReference type="Proteomes" id="UP000244912">
    <property type="component" value="Unassembled WGS sequence"/>
</dbReference>
<keyword evidence="6" id="KW-1185">Reference proteome</keyword>
<dbReference type="GO" id="GO:0008747">
    <property type="term" value="F:N-acetylneuraminate lyase activity"/>
    <property type="evidence" value="ECO:0007669"/>
    <property type="project" value="UniProtKB-EC"/>
</dbReference>
<dbReference type="AlphaFoldDB" id="A0A2R8C0B8"/>
<dbReference type="SMART" id="SM01130">
    <property type="entry name" value="DHDPS"/>
    <property type="match status" value="1"/>
</dbReference>
<dbReference type="Pfam" id="PF00701">
    <property type="entry name" value="DHDPS"/>
    <property type="match status" value="1"/>
</dbReference>
<feature type="active site" description="Proton donor/acceptor" evidence="3">
    <location>
        <position position="140"/>
    </location>
</feature>
<dbReference type="PRINTS" id="PR00146">
    <property type="entry name" value="DHPICSNTHASE"/>
</dbReference>
<feature type="binding site" evidence="4">
    <location>
        <position position="48"/>
    </location>
    <ligand>
        <name>pyruvate</name>
        <dbReference type="ChEBI" id="CHEBI:15361"/>
    </ligand>
</feature>
<evidence type="ECO:0000256" key="2">
    <source>
        <dbReference type="PIRNR" id="PIRNR001365"/>
    </source>
</evidence>
<evidence type="ECO:0000256" key="4">
    <source>
        <dbReference type="PIRSR" id="PIRSR001365-2"/>
    </source>
</evidence>
<dbReference type="Gene3D" id="3.20.20.70">
    <property type="entry name" value="Aldolase class I"/>
    <property type="match status" value="1"/>
</dbReference>
<gene>
    <name evidence="5" type="primary">nanA</name>
    <name evidence="5" type="ORF">PAA8504_03675</name>
</gene>
<dbReference type="GO" id="GO:0008840">
    <property type="term" value="F:4-hydroxy-tetrahydrodipicolinate synthase activity"/>
    <property type="evidence" value="ECO:0007669"/>
    <property type="project" value="TreeGrafter"/>
</dbReference>
<comment type="similarity">
    <text evidence="2">Belongs to the DapA family.</text>
</comment>
<dbReference type="PIRSF" id="PIRSF001365">
    <property type="entry name" value="DHDPS"/>
    <property type="match status" value="1"/>
</dbReference>
<dbReference type="PANTHER" id="PTHR12128:SF67">
    <property type="entry name" value="BLR3884 PROTEIN"/>
    <property type="match status" value="1"/>
</dbReference>
<accession>A0A2R8C0B8</accession>
<dbReference type="EMBL" id="ONZF01000011">
    <property type="protein sequence ID" value="SPJ25823.1"/>
    <property type="molecule type" value="Genomic_DNA"/>
</dbReference>
<feature type="active site" description="Schiff-base intermediate with substrate" evidence="3">
    <location>
        <position position="170"/>
    </location>
</feature>
<protein>
    <submittedName>
        <fullName evidence="5">N-acetylneuraminate lyase</fullName>
        <ecNumber evidence="5">4.1.3.3</ecNumber>
    </submittedName>
</protein>
<dbReference type="EC" id="4.1.3.3" evidence="5"/>
<proteinExistence type="inferred from homology"/>
<dbReference type="InterPro" id="IPR002220">
    <property type="entry name" value="DapA-like"/>
</dbReference>
<evidence type="ECO:0000256" key="1">
    <source>
        <dbReference type="ARBA" id="ARBA00023239"/>
    </source>
</evidence>
<evidence type="ECO:0000313" key="5">
    <source>
        <dbReference type="EMBL" id="SPJ25823.1"/>
    </source>
</evidence>
<dbReference type="RefSeq" id="WP_108895545.1">
    <property type="nucleotide sequence ID" value="NZ_ONZF01000011.1"/>
</dbReference>